<feature type="domain" description="Beta-lactamase class A catalytic" evidence="1">
    <location>
        <begin position="20"/>
        <end position="232"/>
    </location>
</feature>
<dbReference type="Proteomes" id="UP001055868">
    <property type="component" value="Chromosome"/>
</dbReference>
<evidence type="ECO:0000259" key="1">
    <source>
        <dbReference type="Pfam" id="PF13354"/>
    </source>
</evidence>
<dbReference type="GO" id="GO:0016787">
    <property type="term" value="F:hydrolase activity"/>
    <property type="evidence" value="ECO:0007669"/>
    <property type="project" value="UniProtKB-KW"/>
</dbReference>
<organism evidence="2 3">
    <name type="scientific">Brachybacterium kimchii</name>
    <dbReference type="NCBI Taxonomy" id="2942909"/>
    <lineage>
        <taxon>Bacteria</taxon>
        <taxon>Bacillati</taxon>
        <taxon>Actinomycetota</taxon>
        <taxon>Actinomycetes</taxon>
        <taxon>Micrococcales</taxon>
        <taxon>Dermabacteraceae</taxon>
        <taxon>Brachybacterium</taxon>
    </lineage>
</organism>
<accession>A0ABY4N3L0</accession>
<dbReference type="PANTHER" id="PTHR35333:SF3">
    <property type="entry name" value="BETA-LACTAMASE-TYPE TRANSPEPTIDASE FOLD CONTAINING PROTEIN"/>
    <property type="match status" value="1"/>
</dbReference>
<evidence type="ECO:0000313" key="2">
    <source>
        <dbReference type="EMBL" id="UQN29142.1"/>
    </source>
</evidence>
<dbReference type="PANTHER" id="PTHR35333">
    <property type="entry name" value="BETA-LACTAMASE"/>
    <property type="match status" value="1"/>
</dbReference>
<gene>
    <name evidence="2" type="ORF">M4486_16150</name>
</gene>
<keyword evidence="3" id="KW-1185">Reference proteome</keyword>
<protein>
    <submittedName>
        <fullName evidence="2">Class A beta-lactamase-related serine hydrolase</fullName>
    </submittedName>
</protein>
<dbReference type="InterPro" id="IPR045155">
    <property type="entry name" value="Beta-lactam_cat"/>
</dbReference>
<dbReference type="RefSeq" id="WP_249478304.1">
    <property type="nucleotide sequence ID" value="NZ_CP097218.1"/>
</dbReference>
<dbReference type="InterPro" id="IPR012338">
    <property type="entry name" value="Beta-lactam/transpept-like"/>
</dbReference>
<keyword evidence="2" id="KW-0378">Hydrolase</keyword>
<sequence>MTLPTASAPSDTAIAWCLLDAQGRELSSSEADRAFYAASTIKLYVLLAALRAADRGELDLGAEVAATRTFTGEGGASFTLAGDHLDPTHPDDGQQISVRELLVRMIDRSSNEATDHVLSLVGLGAVADVIADLGLPATRVERMIGDGAALAAGRTNETSARDLARTMDAIMRSGSALAREALAAQRIRIIGRAVRPGVPVLSKSGWVDGFRHDVAAIGGSDGAGFHVLAVMTGGWAEEEADERIFARTRELLPAEVLR</sequence>
<dbReference type="Gene3D" id="3.40.710.10">
    <property type="entry name" value="DD-peptidase/beta-lactamase superfamily"/>
    <property type="match status" value="1"/>
</dbReference>
<dbReference type="Pfam" id="PF13354">
    <property type="entry name" value="Beta-lactamase2"/>
    <property type="match status" value="1"/>
</dbReference>
<dbReference type="SUPFAM" id="SSF56601">
    <property type="entry name" value="beta-lactamase/transpeptidase-like"/>
    <property type="match status" value="1"/>
</dbReference>
<name>A0ABY4N3L0_9MICO</name>
<proteinExistence type="predicted"/>
<dbReference type="InterPro" id="IPR000871">
    <property type="entry name" value="Beta-lactam_class-A"/>
</dbReference>
<dbReference type="EMBL" id="CP097218">
    <property type="protein sequence ID" value="UQN29142.1"/>
    <property type="molecule type" value="Genomic_DNA"/>
</dbReference>
<reference evidence="2" key="1">
    <citation type="submission" date="2022-05" db="EMBL/GenBank/DDBJ databases">
        <title>Genomic analysis of Brachybacterium sp. CBA3104.</title>
        <authorList>
            <person name="Roh S.W."/>
            <person name="Kim Y.B."/>
            <person name="Kim Y."/>
        </authorList>
    </citation>
    <scope>NUCLEOTIDE SEQUENCE</scope>
    <source>
        <strain evidence="2">CBA3104</strain>
    </source>
</reference>
<evidence type="ECO:0000313" key="3">
    <source>
        <dbReference type="Proteomes" id="UP001055868"/>
    </source>
</evidence>